<dbReference type="EC" id="3.1.1.47" evidence="1"/>
<evidence type="ECO:0000313" key="7">
    <source>
        <dbReference type="Proteomes" id="UP001222325"/>
    </source>
</evidence>
<keyword evidence="3" id="KW-0442">Lipid degradation</keyword>
<dbReference type="AlphaFoldDB" id="A0AAD6U9U9"/>
<dbReference type="Gene3D" id="3.40.50.1820">
    <property type="entry name" value="alpha/beta hydrolase"/>
    <property type="match status" value="1"/>
</dbReference>
<comment type="caution">
    <text evidence="6">The sequence shown here is derived from an EMBL/GenBank/DDBJ whole genome shotgun (WGS) entry which is preliminary data.</text>
</comment>
<dbReference type="PANTHER" id="PTHR10272:SF0">
    <property type="entry name" value="PLATELET-ACTIVATING FACTOR ACETYLHYDROLASE"/>
    <property type="match status" value="1"/>
</dbReference>
<evidence type="ECO:0000256" key="5">
    <source>
        <dbReference type="SAM" id="MobiDB-lite"/>
    </source>
</evidence>
<protein>
    <recommendedName>
        <fullName evidence="1">1-alkyl-2-acetylglycerophosphocholine esterase</fullName>
        <ecNumber evidence="1">3.1.1.47</ecNumber>
    </recommendedName>
</protein>
<accession>A0AAD6U9U9</accession>
<feature type="region of interest" description="Disordered" evidence="5">
    <location>
        <begin position="292"/>
        <end position="323"/>
    </location>
</feature>
<dbReference type="GO" id="GO:0003847">
    <property type="term" value="F:1-alkyl-2-acetylglycerophosphocholine esterase activity"/>
    <property type="evidence" value="ECO:0007669"/>
    <property type="project" value="UniProtKB-EC"/>
</dbReference>
<keyword evidence="2" id="KW-0378">Hydrolase</keyword>
<evidence type="ECO:0000256" key="2">
    <source>
        <dbReference type="ARBA" id="ARBA00022801"/>
    </source>
</evidence>
<dbReference type="Proteomes" id="UP001222325">
    <property type="component" value="Unassembled WGS sequence"/>
</dbReference>
<evidence type="ECO:0000256" key="4">
    <source>
        <dbReference type="ARBA" id="ARBA00023098"/>
    </source>
</evidence>
<name>A0AAD6U9U9_9AGAR</name>
<evidence type="ECO:0000256" key="3">
    <source>
        <dbReference type="ARBA" id="ARBA00022963"/>
    </source>
</evidence>
<dbReference type="GO" id="GO:0016042">
    <property type="term" value="P:lipid catabolic process"/>
    <property type="evidence" value="ECO:0007669"/>
    <property type="project" value="UniProtKB-KW"/>
</dbReference>
<keyword evidence="7" id="KW-1185">Reference proteome</keyword>
<dbReference type="EMBL" id="JARJCN010000014">
    <property type="protein sequence ID" value="KAJ7094602.1"/>
    <property type="molecule type" value="Genomic_DNA"/>
</dbReference>
<dbReference type="InterPro" id="IPR029058">
    <property type="entry name" value="AB_hydrolase_fold"/>
</dbReference>
<evidence type="ECO:0000313" key="6">
    <source>
        <dbReference type="EMBL" id="KAJ7094602.1"/>
    </source>
</evidence>
<gene>
    <name evidence="6" type="ORF">B0H15DRAFT_830149</name>
</gene>
<dbReference type="PANTHER" id="PTHR10272">
    <property type="entry name" value="PLATELET-ACTIVATING FACTOR ACETYLHYDROLASE"/>
    <property type="match status" value="1"/>
</dbReference>
<sequence>MFSLSPSHGPFPVGALTLVAPVRPPLAVGDAVLAGTTTAALVLDEVAFTAYYPADPAPSARRGVDWLVRPTSAALRGFSRFTGVSTWLLWPFIYFFGTMLKIPLYPNAPLLRPGDAQKQWPLVIFSHGLCGSRTAYSQVCSELAASGRVVLAAEHRDGTAPNAHGGKVLYYRDDDVMFPPDAPDAPGALPLRVDQLVFRQHEIHRIYAAFRGLVRDGTGLEAIDGADVDLGSWVPSLGTPVVDCDDVVLAGHSFGGCTTLSILTSSMSEYPPLPVSKVLMYDPWLEPLPTPGPTPTASFSALSTLEGAPSTESEQKKPATGRQLPQMLVINSQAFTLWNDHFTRLSGVVNAWEPQGRRLLTLVGSQHASFSDFPVLPLVRTKAAGTLINVTAKLSLAFLDGPSALDAMLKRVPTRRMEEKIIGKRKDGRPKRTLVGNVGDVVVH</sequence>
<organism evidence="6 7">
    <name type="scientific">Mycena belliarum</name>
    <dbReference type="NCBI Taxonomy" id="1033014"/>
    <lineage>
        <taxon>Eukaryota</taxon>
        <taxon>Fungi</taxon>
        <taxon>Dikarya</taxon>
        <taxon>Basidiomycota</taxon>
        <taxon>Agaricomycotina</taxon>
        <taxon>Agaricomycetes</taxon>
        <taxon>Agaricomycetidae</taxon>
        <taxon>Agaricales</taxon>
        <taxon>Marasmiineae</taxon>
        <taxon>Mycenaceae</taxon>
        <taxon>Mycena</taxon>
    </lineage>
</organism>
<reference evidence="6" key="1">
    <citation type="submission" date="2023-03" db="EMBL/GenBank/DDBJ databases">
        <title>Massive genome expansion in bonnet fungi (Mycena s.s.) driven by repeated elements and novel gene families across ecological guilds.</title>
        <authorList>
            <consortium name="Lawrence Berkeley National Laboratory"/>
            <person name="Harder C.B."/>
            <person name="Miyauchi S."/>
            <person name="Viragh M."/>
            <person name="Kuo A."/>
            <person name="Thoen E."/>
            <person name="Andreopoulos B."/>
            <person name="Lu D."/>
            <person name="Skrede I."/>
            <person name="Drula E."/>
            <person name="Henrissat B."/>
            <person name="Morin E."/>
            <person name="Kohler A."/>
            <person name="Barry K."/>
            <person name="LaButti K."/>
            <person name="Morin E."/>
            <person name="Salamov A."/>
            <person name="Lipzen A."/>
            <person name="Mereny Z."/>
            <person name="Hegedus B."/>
            <person name="Baldrian P."/>
            <person name="Stursova M."/>
            <person name="Weitz H."/>
            <person name="Taylor A."/>
            <person name="Grigoriev I.V."/>
            <person name="Nagy L.G."/>
            <person name="Martin F."/>
            <person name="Kauserud H."/>
        </authorList>
    </citation>
    <scope>NUCLEOTIDE SEQUENCE</scope>
    <source>
        <strain evidence="6">CBHHK173m</strain>
    </source>
</reference>
<keyword evidence="4" id="KW-0443">Lipid metabolism</keyword>
<dbReference type="Pfam" id="PF03403">
    <property type="entry name" value="PAF-AH_p_II"/>
    <property type="match status" value="1"/>
</dbReference>
<dbReference type="SUPFAM" id="SSF53474">
    <property type="entry name" value="alpha/beta-Hydrolases"/>
    <property type="match status" value="1"/>
</dbReference>
<proteinExistence type="predicted"/>
<evidence type="ECO:0000256" key="1">
    <source>
        <dbReference type="ARBA" id="ARBA00013201"/>
    </source>
</evidence>